<gene>
    <name evidence="2" type="ORF">FGO68_gene1532</name>
</gene>
<keyword evidence="1" id="KW-0175">Coiled coil</keyword>
<protein>
    <submittedName>
        <fullName evidence="2">Uncharacterized protein</fullName>
    </submittedName>
</protein>
<dbReference type="EMBL" id="RRYP01003869">
    <property type="protein sequence ID" value="TNV83406.1"/>
    <property type="molecule type" value="Genomic_DNA"/>
</dbReference>
<evidence type="ECO:0000313" key="2">
    <source>
        <dbReference type="EMBL" id="TNV83406.1"/>
    </source>
</evidence>
<organism evidence="2 3">
    <name type="scientific">Halteria grandinella</name>
    <dbReference type="NCBI Taxonomy" id="5974"/>
    <lineage>
        <taxon>Eukaryota</taxon>
        <taxon>Sar</taxon>
        <taxon>Alveolata</taxon>
        <taxon>Ciliophora</taxon>
        <taxon>Intramacronucleata</taxon>
        <taxon>Spirotrichea</taxon>
        <taxon>Stichotrichia</taxon>
        <taxon>Sporadotrichida</taxon>
        <taxon>Halteriidae</taxon>
        <taxon>Halteria</taxon>
    </lineage>
</organism>
<proteinExistence type="predicted"/>
<evidence type="ECO:0000256" key="1">
    <source>
        <dbReference type="SAM" id="Coils"/>
    </source>
</evidence>
<evidence type="ECO:0000313" key="3">
    <source>
        <dbReference type="Proteomes" id="UP000785679"/>
    </source>
</evidence>
<accession>A0A8J8T6L8</accession>
<keyword evidence="3" id="KW-1185">Reference proteome</keyword>
<dbReference type="Proteomes" id="UP000785679">
    <property type="component" value="Unassembled WGS sequence"/>
</dbReference>
<reference evidence="2" key="1">
    <citation type="submission" date="2019-06" db="EMBL/GenBank/DDBJ databases">
        <authorList>
            <person name="Zheng W."/>
        </authorList>
    </citation>
    <scope>NUCLEOTIDE SEQUENCE</scope>
    <source>
        <strain evidence="2">QDHG01</strain>
    </source>
</reference>
<dbReference type="PANTHER" id="PTHR45615:SF63">
    <property type="entry name" value="CHROMOSOME UNDETERMINED SCAFFOLD_10, WHOLE GENOME SHOTGUN SEQUENCE"/>
    <property type="match status" value="1"/>
</dbReference>
<feature type="coiled-coil region" evidence="1">
    <location>
        <begin position="598"/>
        <end position="636"/>
    </location>
</feature>
<name>A0A8J8T6L8_HALGN</name>
<dbReference type="AlphaFoldDB" id="A0A8J8T6L8"/>
<comment type="caution">
    <text evidence="2">The sequence shown here is derived from an EMBL/GenBank/DDBJ whole genome shotgun (WGS) entry which is preliminary data.</text>
</comment>
<feature type="coiled-coil region" evidence="1">
    <location>
        <begin position="33"/>
        <end position="74"/>
    </location>
</feature>
<dbReference type="PANTHER" id="PTHR45615">
    <property type="entry name" value="MYOSIN HEAVY CHAIN, NON-MUSCLE"/>
    <property type="match status" value="1"/>
</dbReference>
<sequence>MEKIYTIVKTEILQSDGFDSVSGERFYDDYVNAKEKEQKHDQLLIEIEALENHNEELQERVDQLQRLLQDDSHHSASLHPFSMNPMISPHGMAGGQNSNLHIRVSPSGPQGQTVFTSREKGLKGIPSLRKVSEFDAIKHYQGPYARSDLSPKSLVFGNRRTNDFQSTQQITTENSDTAEQQLEQQVMTLQSIIDEQNITLEEFRARSLQDVTQIEELQILGQKLQDDLLRVNKEKDSQIIEINSLKAKLSDIEALKLKTEDVAFLNGEALQTSQRELKDWKDKFSKLQEYVHALTAERISRTAQLEQALKKVIELEAIIGKFSNIQEQLLSSKLKRREVVDVDRIVQVFSQLQEDRRKEESLKSKSMVATVTPDRRFVHVVISTNTGTAENGVIPEPKILLDEKIEVTWSNLGLEASASGGDRRQSIARRPSQYHRGGMMSNQMYYTQHAPAQITIEDEGNEDQIVNDIFTRQYELNQALFSPAARSAASFFAPRGTFTKRNQLQPKIIIPDEDHDEVNRISGGLSIKSGEGRRETINRGARPRLEGGENDLQDFNDEPSFFNDLQQDDVFERDFNDRLEDQQQEEKDGGAFFAGDDQAAYEEDLQKFLNDHQNAIQELQNQAFNLVRQADEQDQELFENLEAEWREIGCQTDPISFSSTATIKRRNWQESKQVESEVNEANFATCFSRQSSQVSNSNKNRESIPKKRQALSSHSIVVNAQVNNTLEVKDCCIMF</sequence>